<sequence length="204" mass="22532">MSMKKASMRYEPAGWLLFFLLAFAVPAMAQDDPCQGKALCENPGPFVTEIVQASPSMHGNNHHIRVVVRVRNTGAEPLVLGYVQNSGVMEDELGNRYIVDWRYREHVSGIGQVTRNQADAQFVLAPGAARNFTLVYQRYTGRSPQIARSYSPALTLARLQPLSQTQVRTESEYSLNFFGMGLGGAQAADALGRGLRRLLDGSKR</sequence>
<organism evidence="2 3">
    <name type="scientific">Luteimonas aestuarii</name>
    <dbReference type="NCBI Taxonomy" id="453837"/>
    <lineage>
        <taxon>Bacteria</taxon>
        <taxon>Pseudomonadati</taxon>
        <taxon>Pseudomonadota</taxon>
        <taxon>Gammaproteobacteria</taxon>
        <taxon>Lysobacterales</taxon>
        <taxon>Lysobacteraceae</taxon>
        <taxon>Luteimonas</taxon>
    </lineage>
</organism>
<evidence type="ECO:0000313" key="3">
    <source>
        <dbReference type="Proteomes" id="UP000294796"/>
    </source>
</evidence>
<comment type="caution">
    <text evidence="2">The sequence shown here is derived from an EMBL/GenBank/DDBJ whole genome shotgun (WGS) entry which is preliminary data.</text>
</comment>
<keyword evidence="1" id="KW-0732">Signal</keyword>
<feature type="chain" id="PRO_5020673286" description="DUF3426 domain-containing protein" evidence="1">
    <location>
        <begin position="30"/>
        <end position="204"/>
    </location>
</feature>
<protein>
    <recommendedName>
        <fullName evidence="4">DUF3426 domain-containing protein</fullName>
    </recommendedName>
</protein>
<reference evidence="2 3" key="1">
    <citation type="submission" date="2019-03" db="EMBL/GenBank/DDBJ databases">
        <title>Luteimonas zhaokaii sp.nov., isolated from the rectal contents of Plateau pika in Yushu, Qinghai Province, China.</title>
        <authorList>
            <person name="Zhang G."/>
        </authorList>
    </citation>
    <scope>NUCLEOTIDE SEQUENCE [LARGE SCALE GENOMIC DNA]</scope>
    <source>
        <strain evidence="2 3">B9</strain>
    </source>
</reference>
<keyword evidence="3" id="KW-1185">Reference proteome</keyword>
<gene>
    <name evidence="2" type="ORF">E2F46_04140</name>
</gene>
<accession>A0A4R5U1B8</accession>
<proteinExistence type="predicted"/>
<dbReference type="AlphaFoldDB" id="A0A4R5U1B8"/>
<evidence type="ECO:0000313" key="2">
    <source>
        <dbReference type="EMBL" id="TDK27386.1"/>
    </source>
</evidence>
<evidence type="ECO:0008006" key="4">
    <source>
        <dbReference type="Google" id="ProtNLM"/>
    </source>
</evidence>
<dbReference type="Proteomes" id="UP000294796">
    <property type="component" value="Unassembled WGS sequence"/>
</dbReference>
<dbReference type="OrthoDB" id="9255735at2"/>
<dbReference type="RefSeq" id="WP_133320805.1">
    <property type="nucleotide sequence ID" value="NZ_SMTF01000002.1"/>
</dbReference>
<feature type="signal peptide" evidence="1">
    <location>
        <begin position="1"/>
        <end position="29"/>
    </location>
</feature>
<evidence type="ECO:0000256" key="1">
    <source>
        <dbReference type="SAM" id="SignalP"/>
    </source>
</evidence>
<name>A0A4R5U1B8_9GAMM</name>
<dbReference type="EMBL" id="SMTF01000002">
    <property type="protein sequence ID" value="TDK27386.1"/>
    <property type="molecule type" value="Genomic_DNA"/>
</dbReference>